<feature type="compositionally biased region" description="Polar residues" evidence="1">
    <location>
        <begin position="219"/>
        <end position="228"/>
    </location>
</feature>
<keyword evidence="3" id="KW-1185">Reference proteome</keyword>
<feature type="region of interest" description="Disordered" evidence="1">
    <location>
        <begin position="215"/>
        <end position="271"/>
    </location>
</feature>
<dbReference type="EMBL" id="BQNB010020277">
    <property type="protein sequence ID" value="GJT94245.1"/>
    <property type="molecule type" value="Genomic_DNA"/>
</dbReference>
<name>A0ABQ5I3R0_9ASTR</name>
<gene>
    <name evidence="2" type="ORF">Tco_1083090</name>
</gene>
<comment type="caution">
    <text evidence="2">The sequence shown here is derived from an EMBL/GenBank/DDBJ whole genome shotgun (WGS) entry which is preliminary data.</text>
</comment>
<evidence type="ECO:0000313" key="2">
    <source>
        <dbReference type="EMBL" id="GJT94245.1"/>
    </source>
</evidence>
<evidence type="ECO:0000313" key="3">
    <source>
        <dbReference type="Proteomes" id="UP001151760"/>
    </source>
</evidence>
<proteinExistence type="predicted"/>
<reference evidence="2" key="1">
    <citation type="journal article" date="2022" name="Int. J. Mol. Sci.">
        <title>Draft Genome of Tanacetum Coccineum: Genomic Comparison of Closely Related Tanacetum-Family Plants.</title>
        <authorList>
            <person name="Yamashiro T."/>
            <person name="Shiraishi A."/>
            <person name="Nakayama K."/>
            <person name="Satake H."/>
        </authorList>
    </citation>
    <scope>NUCLEOTIDE SEQUENCE</scope>
</reference>
<protein>
    <submittedName>
        <fullName evidence="2">Uncharacterized protein</fullName>
    </submittedName>
</protein>
<dbReference type="Proteomes" id="UP001151760">
    <property type="component" value="Unassembled WGS sequence"/>
</dbReference>
<feature type="compositionally biased region" description="Acidic residues" evidence="1">
    <location>
        <begin position="250"/>
        <end position="264"/>
    </location>
</feature>
<organism evidence="2 3">
    <name type="scientific">Tanacetum coccineum</name>
    <dbReference type="NCBI Taxonomy" id="301880"/>
    <lineage>
        <taxon>Eukaryota</taxon>
        <taxon>Viridiplantae</taxon>
        <taxon>Streptophyta</taxon>
        <taxon>Embryophyta</taxon>
        <taxon>Tracheophyta</taxon>
        <taxon>Spermatophyta</taxon>
        <taxon>Magnoliopsida</taxon>
        <taxon>eudicotyledons</taxon>
        <taxon>Gunneridae</taxon>
        <taxon>Pentapetalae</taxon>
        <taxon>asterids</taxon>
        <taxon>campanulids</taxon>
        <taxon>Asterales</taxon>
        <taxon>Asteraceae</taxon>
        <taxon>Asteroideae</taxon>
        <taxon>Anthemideae</taxon>
        <taxon>Anthemidinae</taxon>
        <taxon>Tanacetum</taxon>
    </lineage>
</organism>
<evidence type="ECO:0000256" key="1">
    <source>
        <dbReference type="SAM" id="MobiDB-lite"/>
    </source>
</evidence>
<reference evidence="2" key="2">
    <citation type="submission" date="2022-01" db="EMBL/GenBank/DDBJ databases">
        <authorList>
            <person name="Yamashiro T."/>
            <person name="Shiraishi A."/>
            <person name="Satake H."/>
            <person name="Nakayama K."/>
        </authorList>
    </citation>
    <scope>NUCLEOTIDE SEQUENCE</scope>
</reference>
<sequence length="283" mass="32139">MSKLLYTRFTKPIINHFPLKNKSIPLRSSSKLHSSQDDQPITKLSNTIKGDYKFGMEIPDTMIINEIKKLAGYKFYMAKKVKNKNAKTVNEPEEKHVSPVKRGRRKGFMCYGDQVVNVLNKPKKDVLPRKIRSLTIVEETIVGDLEISFIIQEPRTQRRRRSQVIIDSQIDDAVVETYAEWGQKLKGPVLEDPAVQSLLDLQKGSKASIIESLRHKKQTVTGEGSSNAHNKHYADSDTNSDAILYSSCSEESENETDDADDSDMDLSINNPNRVWMKNKSIGR</sequence>
<accession>A0ABQ5I3R0</accession>